<keyword evidence="5" id="KW-1185">Reference proteome</keyword>
<dbReference type="GO" id="GO:0005524">
    <property type="term" value="F:ATP binding"/>
    <property type="evidence" value="ECO:0007669"/>
    <property type="project" value="UniProtKB-KW"/>
</dbReference>
<proteinExistence type="predicted"/>
<protein>
    <submittedName>
        <fullName evidence="4">ABC transporter ATP-binding protein</fullName>
    </submittedName>
</protein>
<evidence type="ECO:0000313" key="5">
    <source>
        <dbReference type="Proteomes" id="UP000272015"/>
    </source>
</evidence>
<dbReference type="PANTHER" id="PTHR43158">
    <property type="entry name" value="SKFA PEPTIDE EXPORT ATP-BINDING PROTEIN SKFE"/>
    <property type="match status" value="1"/>
</dbReference>
<dbReference type="Pfam" id="PF00005">
    <property type="entry name" value="ABC_tran"/>
    <property type="match status" value="1"/>
</dbReference>
<dbReference type="OrthoDB" id="6198786at2"/>
<reference evidence="4 5" key="1">
    <citation type="submission" date="2018-09" db="EMBL/GenBank/DDBJ databases">
        <title>Novel species of Cryobacterium.</title>
        <authorList>
            <person name="Liu Q."/>
            <person name="Xin Y.-H."/>
        </authorList>
    </citation>
    <scope>NUCLEOTIDE SEQUENCE [LARGE SCALE GENOMIC DNA]</scope>
    <source>
        <strain evidence="4 5">Hh39</strain>
    </source>
</reference>
<dbReference type="SMART" id="SM00382">
    <property type="entry name" value="AAA"/>
    <property type="match status" value="1"/>
</dbReference>
<sequence>MSTVPHLEARAVSASIDSEVLLAPTSLTVTPGTALAIQGRNGSGKTTLLRILSGQLRPTDGQALFDGHPLDERNRGARRAISARIGLPAFARELTAHEHLRFIATTWGRTGSTATDAADATLKSLEIRPLRNRFVNELSSGQTQLLSLATALVRPFDVLVLDEPEQRLDAHRRGLVVAAVRAHIDRGASVVFASHNAEMVNSLADTTVSLGEQ</sequence>
<evidence type="ECO:0000259" key="3">
    <source>
        <dbReference type="PROSITE" id="PS50893"/>
    </source>
</evidence>
<accession>A0A3A5MBD3</accession>
<comment type="caution">
    <text evidence="4">The sequence shown here is derived from an EMBL/GenBank/DDBJ whole genome shotgun (WGS) entry which is preliminary data.</text>
</comment>
<dbReference type="InterPro" id="IPR003593">
    <property type="entry name" value="AAA+_ATPase"/>
</dbReference>
<feature type="domain" description="ABC transporter" evidence="3">
    <location>
        <begin position="7"/>
        <end position="213"/>
    </location>
</feature>
<dbReference type="Proteomes" id="UP000272015">
    <property type="component" value="Unassembled WGS sequence"/>
</dbReference>
<dbReference type="PROSITE" id="PS50893">
    <property type="entry name" value="ABC_TRANSPORTER_2"/>
    <property type="match status" value="1"/>
</dbReference>
<dbReference type="Gene3D" id="3.40.50.300">
    <property type="entry name" value="P-loop containing nucleotide triphosphate hydrolases"/>
    <property type="match status" value="1"/>
</dbReference>
<dbReference type="GO" id="GO:0016887">
    <property type="term" value="F:ATP hydrolysis activity"/>
    <property type="evidence" value="ECO:0007669"/>
    <property type="project" value="InterPro"/>
</dbReference>
<dbReference type="RefSeq" id="WP_119976191.1">
    <property type="nucleotide sequence ID" value="NZ_JBHSQA010000009.1"/>
</dbReference>
<keyword evidence="1" id="KW-0547">Nucleotide-binding</keyword>
<evidence type="ECO:0000256" key="2">
    <source>
        <dbReference type="ARBA" id="ARBA00022840"/>
    </source>
</evidence>
<organism evidence="4 5">
    <name type="scientific">Cryobacterium melibiosiphilum</name>
    <dbReference type="NCBI Taxonomy" id="995039"/>
    <lineage>
        <taxon>Bacteria</taxon>
        <taxon>Bacillati</taxon>
        <taxon>Actinomycetota</taxon>
        <taxon>Actinomycetes</taxon>
        <taxon>Micrococcales</taxon>
        <taxon>Microbacteriaceae</taxon>
        <taxon>Cryobacterium</taxon>
    </lineage>
</organism>
<dbReference type="AlphaFoldDB" id="A0A3A5MBD3"/>
<dbReference type="EMBL" id="QZVS01000095">
    <property type="protein sequence ID" value="RJT85649.1"/>
    <property type="molecule type" value="Genomic_DNA"/>
</dbReference>
<dbReference type="InterPro" id="IPR003439">
    <property type="entry name" value="ABC_transporter-like_ATP-bd"/>
</dbReference>
<keyword evidence="2 4" id="KW-0067">ATP-binding</keyword>
<dbReference type="SUPFAM" id="SSF52540">
    <property type="entry name" value="P-loop containing nucleoside triphosphate hydrolases"/>
    <property type="match status" value="1"/>
</dbReference>
<dbReference type="InterPro" id="IPR027417">
    <property type="entry name" value="P-loop_NTPase"/>
</dbReference>
<evidence type="ECO:0000256" key="1">
    <source>
        <dbReference type="ARBA" id="ARBA00022741"/>
    </source>
</evidence>
<dbReference type="PANTHER" id="PTHR43158:SF2">
    <property type="entry name" value="SKFA PEPTIDE EXPORT ATP-BINDING PROTEIN SKFE"/>
    <property type="match status" value="1"/>
</dbReference>
<name>A0A3A5MBD3_9MICO</name>
<evidence type="ECO:0000313" key="4">
    <source>
        <dbReference type="EMBL" id="RJT85649.1"/>
    </source>
</evidence>
<gene>
    <name evidence="4" type="ORF">D6T64_18725</name>
</gene>